<evidence type="ECO:0000313" key="2">
    <source>
        <dbReference type="Proteomes" id="UP000018040"/>
    </source>
</evidence>
<sequence>ENGDRCIKCDDATSGGIESCTQCAAITSPTRSGAPLVTCSQCNGKKVQPDKKGCIQDCPANSSDNNGVCECAEGYTPDTAGTGCTQNTTPQCKTPGCKTCTNPGKDNEVCTECNESKYLTPTGQCVDSCGKLGDYYADNNVCQPCSPECASCTAAGANKCLSCPAGKVLQYTSESSPTDGSCVDECRANTSGCETCGAVIGGSKYCSRCGDASQAPLNGDCAANVRTAFCDTITAGVCTQCASGLQRAVCWPPCVPGSERQAALCVRQSVQGSRQACAGTEGQLLVLLPG</sequence>
<gene>
    <name evidence="1" type="ORF">GSB_154855</name>
</gene>
<dbReference type="PANTHER" id="PTHR23275:SF100">
    <property type="entry name" value="EGF-LIKE DOMAIN-CONTAINING PROTEIN"/>
    <property type="match status" value="1"/>
</dbReference>
<name>V6TPD2_GIAIN</name>
<comment type="caution">
    <text evidence="1">The sequence shown here is derived from an EMBL/GenBank/DDBJ whole genome shotgun (WGS) entry which is preliminary data.</text>
</comment>
<protein>
    <submittedName>
        <fullName evidence="1">Variant-specific surface protein</fullName>
    </submittedName>
</protein>
<dbReference type="SUPFAM" id="SSF57184">
    <property type="entry name" value="Growth factor receptor domain"/>
    <property type="match status" value="2"/>
</dbReference>
<reference evidence="1 2" key="2">
    <citation type="journal article" date="2013" name="Genome Biol. Evol.">
        <title>Genome sequencing of Giardia lamblia genotypes A2 and B isolates (DH and GS) and comparative analysis with the genomes of genotypes A1 and E (WB and Pig).</title>
        <authorList>
            <person name="Adam R.D."/>
            <person name="Dahlstrom E.W."/>
            <person name="Martens C.A."/>
            <person name="Bruno D.P."/>
            <person name="Barbian K.D."/>
            <person name="Ricklefs S.M."/>
            <person name="Hernandez M.M."/>
            <person name="Narla N.P."/>
            <person name="Patel R.B."/>
            <person name="Porcella S.F."/>
            <person name="Nash T.E."/>
        </authorList>
    </citation>
    <scope>NUCLEOTIDE SEQUENCE [LARGE SCALE GENOMIC DNA]</scope>
    <source>
        <strain evidence="1 2">GS</strain>
    </source>
</reference>
<dbReference type="OrthoDB" id="18487at2759"/>
<dbReference type="Pfam" id="PF03302">
    <property type="entry name" value="VSP"/>
    <property type="match status" value="1"/>
</dbReference>
<dbReference type="EMBL" id="AHHH01000221">
    <property type="protein sequence ID" value="ESU40464.1"/>
    <property type="molecule type" value="Genomic_DNA"/>
</dbReference>
<dbReference type="InterPro" id="IPR052798">
    <property type="entry name" value="Giardia_VSA"/>
</dbReference>
<dbReference type="InterPro" id="IPR009030">
    <property type="entry name" value="Growth_fac_rcpt_cys_sf"/>
</dbReference>
<dbReference type="InterPro" id="IPR006212">
    <property type="entry name" value="Furin_repeat"/>
</dbReference>
<organism evidence="1 2">
    <name type="scientific">Giardia intestinalis</name>
    <name type="common">Giardia lamblia</name>
    <dbReference type="NCBI Taxonomy" id="5741"/>
    <lineage>
        <taxon>Eukaryota</taxon>
        <taxon>Metamonada</taxon>
        <taxon>Diplomonadida</taxon>
        <taxon>Hexamitidae</taxon>
        <taxon>Giardiinae</taxon>
        <taxon>Giardia</taxon>
    </lineage>
</organism>
<feature type="non-terminal residue" evidence="1">
    <location>
        <position position="1"/>
    </location>
</feature>
<dbReference type="SMART" id="SM00261">
    <property type="entry name" value="FU"/>
    <property type="match status" value="3"/>
</dbReference>
<dbReference type="PANTHER" id="PTHR23275">
    <property type="entry name" value="CABRIOLET.-RELATED"/>
    <property type="match status" value="1"/>
</dbReference>
<dbReference type="CDD" id="cd00064">
    <property type="entry name" value="FU"/>
    <property type="match status" value="1"/>
</dbReference>
<accession>V6TPD2</accession>
<proteinExistence type="predicted"/>
<dbReference type="Gene3D" id="2.10.220.10">
    <property type="entry name" value="Hormone Receptor, Insulin-like Growth Factor Receptor 1, Chain A, domain 2"/>
    <property type="match status" value="1"/>
</dbReference>
<reference evidence="2" key="1">
    <citation type="submission" date="2012-02" db="EMBL/GenBank/DDBJ databases">
        <title>Genome sequencing of Giardia lamblia Genotypes A2 and B isolates (DH and GS) and comparative analysis with the genomes of Genotypes A1 and E (WB and Pig).</title>
        <authorList>
            <person name="Adam R."/>
            <person name="Dahlstrom E."/>
            <person name="Martens C."/>
            <person name="Bruno D."/>
            <person name="Barbian K."/>
            <person name="Porcella S.F."/>
            <person name="Nash T."/>
        </authorList>
    </citation>
    <scope>NUCLEOTIDE SEQUENCE</scope>
    <source>
        <strain evidence="2">GS</strain>
    </source>
</reference>
<evidence type="ECO:0000313" key="1">
    <source>
        <dbReference type="EMBL" id="ESU40464.1"/>
    </source>
</evidence>
<dbReference type="Proteomes" id="UP000018040">
    <property type="component" value="Unassembled WGS sequence"/>
</dbReference>
<dbReference type="AlphaFoldDB" id="V6TPD2"/>
<dbReference type="InterPro" id="IPR005127">
    <property type="entry name" value="Giardia_VSP"/>
</dbReference>